<comment type="caution">
    <text evidence="2">The sequence shown here is derived from an EMBL/GenBank/DDBJ whole genome shotgun (WGS) entry which is preliminary data.</text>
</comment>
<evidence type="ECO:0000256" key="1">
    <source>
        <dbReference type="SAM" id="SignalP"/>
    </source>
</evidence>
<reference evidence="2 3" key="1">
    <citation type="submission" date="2018-03" db="EMBL/GenBank/DDBJ databases">
        <title>Genomic Encyclopedia of Archaeal and Bacterial Type Strains, Phase II (KMG-II): from individual species to whole genera.</title>
        <authorList>
            <person name="Goeker M."/>
        </authorList>
    </citation>
    <scope>NUCLEOTIDE SEQUENCE [LARGE SCALE GENOMIC DNA]</scope>
    <source>
        <strain evidence="2 3">DSM 29328</strain>
    </source>
</reference>
<proteinExistence type="predicted"/>
<sequence length="56" mass="6054">MKTLLTIALIVTASGASATEYCLVKRAGGEPAKCFKTSGQCDSKADRMNGWRCEKR</sequence>
<evidence type="ECO:0000313" key="3">
    <source>
        <dbReference type="Proteomes" id="UP000239480"/>
    </source>
</evidence>
<organism evidence="2 3">
    <name type="scientific">Aliiruegeria haliotis</name>
    <dbReference type="NCBI Taxonomy" id="1280846"/>
    <lineage>
        <taxon>Bacteria</taxon>
        <taxon>Pseudomonadati</taxon>
        <taxon>Pseudomonadota</taxon>
        <taxon>Alphaproteobacteria</taxon>
        <taxon>Rhodobacterales</taxon>
        <taxon>Roseobacteraceae</taxon>
        <taxon>Aliiruegeria</taxon>
    </lineage>
</organism>
<name>A0A2T0RW03_9RHOB</name>
<keyword evidence="3" id="KW-1185">Reference proteome</keyword>
<gene>
    <name evidence="2" type="ORF">CLV78_102553</name>
</gene>
<accession>A0A2T0RW03</accession>
<evidence type="ECO:0000313" key="2">
    <source>
        <dbReference type="EMBL" id="PRY25375.1"/>
    </source>
</evidence>
<dbReference type="Proteomes" id="UP000239480">
    <property type="component" value="Unassembled WGS sequence"/>
</dbReference>
<protein>
    <submittedName>
        <fullName evidence="2">Uncharacterized protein</fullName>
    </submittedName>
</protein>
<keyword evidence="1" id="KW-0732">Signal</keyword>
<dbReference type="RefSeq" id="WP_158263487.1">
    <property type="nucleotide sequence ID" value="NZ_PVTD01000002.1"/>
</dbReference>
<dbReference type="EMBL" id="PVTD01000002">
    <property type="protein sequence ID" value="PRY25375.1"/>
    <property type="molecule type" value="Genomic_DNA"/>
</dbReference>
<dbReference type="AlphaFoldDB" id="A0A2T0RW03"/>
<feature type="signal peptide" evidence="1">
    <location>
        <begin position="1"/>
        <end position="18"/>
    </location>
</feature>
<feature type="chain" id="PRO_5015640541" evidence="1">
    <location>
        <begin position="19"/>
        <end position="56"/>
    </location>
</feature>